<organism evidence="1 2">
    <name type="scientific">Coniella lustricola</name>
    <dbReference type="NCBI Taxonomy" id="2025994"/>
    <lineage>
        <taxon>Eukaryota</taxon>
        <taxon>Fungi</taxon>
        <taxon>Dikarya</taxon>
        <taxon>Ascomycota</taxon>
        <taxon>Pezizomycotina</taxon>
        <taxon>Sordariomycetes</taxon>
        <taxon>Sordariomycetidae</taxon>
        <taxon>Diaporthales</taxon>
        <taxon>Schizoparmaceae</taxon>
        <taxon>Coniella</taxon>
    </lineage>
</organism>
<dbReference type="AlphaFoldDB" id="A0A2T3ADR5"/>
<protein>
    <submittedName>
        <fullName evidence="1">Uncharacterized protein</fullName>
    </submittedName>
</protein>
<accession>A0A2T3ADR5</accession>
<evidence type="ECO:0000313" key="2">
    <source>
        <dbReference type="Proteomes" id="UP000241462"/>
    </source>
</evidence>
<dbReference type="STRING" id="2025994.A0A2T3ADR5"/>
<dbReference type="OrthoDB" id="9975959at2759"/>
<dbReference type="EMBL" id="KZ678406">
    <property type="protein sequence ID" value="PSR92433.1"/>
    <property type="molecule type" value="Genomic_DNA"/>
</dbReference>
<gene>
    <name evidence="1" type="ORF">BD289DRAFT_428881</name>
</gene>
<dbReference type="Proteomes" id="UP000241462">
    <property type="component" value="Unassembled WGS sequence"/>
</dbReference>
<keyword evidence="2" id="KW-1185">Reference proteome</keyword>
<proteinExistence type="predicted"/>
<dbReference type="InParanoid" id="A0A2T3ADR5"/>
<sequence>MTWPSTWHDWAARSQNDVTTLHNITWNIDFRAPKSQSRVDAALAHLEALAKQAPKSTAMGIMPQELVQSSPLDLAQQSHNHPVADENFLSNDLGQLAASRCVQERSNASDLTTAHWSCSYNSVTLVARRSKVVGVARLPFVSRFSREALVVDVALLGLRMCY</sequence>
<reference evidence="1 2" key="1">
    <citation type="journal article" date="2018" name="Mycol. Prog.">
        <title>Coniella lustricola, a new species from submerged detritus.</title>
        <authorList>
            <person name="Raudabaugh D.B."/>
            <person name="Iturriaga T."/>
            <person name="Carver A."/>
            <person name="Mondo S."/>
            <person name="Pangilinan J."/>
            <person name="Lipzen A."/>
            <person name="He G."/>
            <person name="Amirebrahimi M."/>
            <person name="Grigoriev I.V."/>
            <person name="Miller A.N."/>
        </authorList>
    </citation>
    <scope>NUCLEOTIDE SEQUENCE [LARGE SCALE GENOMIC DNA]</scope>
    <source>
        <strain evidence="1 2">B22-T-1</strain>
    </source>
</reference>
<evidence type="ECO:0000313" key="1">
    <source>
        <dbReference type="EMBL" id="PSR92433.1"/>
    </source>
</evidence>
<name>A0A2T3ADR5_9PEZI</name>